<comment type="caution">
    <text evidence="1">The sequence shown here is derived from an EMBL/GenBank/DDBJ whole genome shotgun (WGS) entry which is preliminary data.</text>
</comment>
<sequence length="233" mass="26284">MNFVGATHAVSLYPYSSLHLFEAIRLVSTEKGSRAWKKYKKRGWIFRGSGSALAGLRRASEFGPDRAVGDSATWILALHGLGLPHDPRSLHLKWLLAHSWSHIVGTQGTMRTLLHLGGRCTWLRVLTFSAASLHLRLHEAPVPEQCDLCEEDDVAFENIYEMVHQSIKASPRVNDTGIDRFTADYLRAVFDNLPPFDPDDPYVLPDAYVSLYTFVQIKSLLMYSRVEPKVGIY</sequence>
<evidence type="ECO:0000313" key="1">
    <source>
        <dbReference type="EMBL" id="KAL0580154.1"/>
    </source>
</evidence>
<gene>
    <name evidence="1" type="ORF">V5O48_001864</name>
</gene>
<reference evidence="1 2" key="1">
    <citation type="submission" date="2024-02" db="EMBL/GenBank/DDBJ databases">
        <title>A draft genome for the cacao thread blight pathogen Marasmius crinis-equi.</title>
        <authorList>
            <person name="Cohen S.P."/>
            <person name="Baruah I.K."/>
            <person name="Amoako-Attah I."/>
            <person name="Bukari Y."/>
            <person name="Meinhardt L.W."/>
            <person name="Bailey B.A."/>
        </authorList>
    </citation>
    <scope>NUCLEOTIDE SEQUENCE [LARGE SCALE GENOMIC DNA]</scope>
    <source>
        <strain evidence="1 2">GH-76</strain>
    </source>
</reference>
<name>A0ABR3FXT1_9AGAR</name>
<organism evidence="1 2">
    <name type="scientific">Marasmius crinis-equi</name>
    <dbReference type="NCBI Taxonomy" id="585013"/>
    <lineage>
        <taxon>Eukaryota</taxon>
        <taxon>Fungi</taxon>
        <taxon>Dikarya</taxon>
        <taxon>Basidiomycota</taxon>
        <taxon>Agaricomycotina</taxon>
        <taxon>Agaricomycetes</taxon>
        <taxon>Agaricomycetidae</taxon>
        <taxon>Agaricales</taxon>
        <taxon>Marasmiineae</taxon>
        <taxon>Marasmiaceae</taxon>
        <taxon>Marasmius</taxon>
    </lineage>
</organism>
<evidence type="ECO:0000313" key="2">
    <source>
        <dbReference type="Proteomes" id="UP001465976"/>
    </source>
</evidence>
<protein>
    <submittedName>
        <fullName evidence="1">Uncharacterized protein</fullName>
    </submittedName>
</protein>
<proteinExistence type="predicted"/>
<dbReference type="Proteomes" id="UP001465976">
    <property type="component" value="Unassembled WGS sequence"/>
</dbReference>
<dbReference type="EMBL" id="JBAHYK010000038">
    <property type="protein sequence ID" value="KAL0580154.1"/>
    <property type="molecule type" value="Genomic_DNA"/>
</dbReference>
<keyword evidence="2" id="KW-1185">Reference proteome</keyword>
<accession>A0ABR3FXT1</accession>